<name>A0A2Z2P957_9GAMM</name>
<dbReference type="EMBL" id="CP018632">
    <property type="protein sequence ID" value="ASJ76424.1"/>
    <property type="molecule type" value="Genomic_DNA"/>
</dbReference>
<dbReference type="RefSeq" id="WP_157736461.1">
    <property type="nucleotide sequence ID" value="NZ_CP018632.1"/>
</dbReference>
<keyword evidence="1" id="KW-0812">Transmembrane</keyword>
<dbReference type="KEGG" id="gai:IMCC3135_31885"/>
<dbReference type="Proteomes" id="UP000250079">
    <property type="component" value="Chromosome"/>
</dbReference>
<evidence type="ECO:0000313" key="3">
    <source>
        <dbReference type="Proteomes" id="UP000250079"/>
    </source>
</evidence>
<keyword evidence="3" id="KW-1185">Reference proteome</keyword>
<gene>
    <name evidence="2" type="ORF">IMCC3135_31885</name>
</gene>
<organism evidence="2 3">
    <name type="scientific">Granulosicoccus antarcticus IMCC3135</name>
    <dbReference type="NCBI Taxonomy" id="1192854"/>
    <lineage>
        <taxon>Bacteria</taxon>
        <taxon>Pseudomonadati</taxon>
        <taxon>Pseudomonadota</taxon>
        <taxon>Gammaproteobacteria</taxon>
        <taxon>Chromatiales</taxon>
        <taxon>Granulosicoccaceae</taxon>
        <taxon>Granulosicoccus</taxon>
    </lineage>
</organism>
<accession>A0A2Z2P957</accession>
<dbReference type="AlphaFoldDB" id="A0A2Z2P957"/>
<dbReference type="OrthoDB" id="8613597at2"/>
<proteinExistence type="predicted"/>
<keyword evidence="1" id="KW-0472">Membrane</keyword>
<keyword evidence="1" id="KW-1133">Transmembrane helix</keyword>
<reference evidence="2 3" key="1">
    <citation type="submission" date="2016-12" db="EMBL/GenBank/DDBJ databases">
        <authorList>
            <person name="Song W.-J."/>
            <person name="Kurnit D.M."/>
        </authorList>
    </citation>
    <scope>NUCLEOTIDE SEQUENCE [LARGE SCALE GENOMIC DNA]</scope>
    <source>
        <strain evidence="2 3">IMCC3135</strain>
    </source>
</reference>
<feature type="transmembrane region" description="Helical" evidence="1">
    <location>
        <begin position="94"/>
        <end position="113"/>
    </location>
</feature>
<feature type="transmembrane region" description="Helical" evidence="1">
    <location>
        <begin position="30"/>
        <end position="54"/>
    </location>
</feature>
<protein>
    <submittedName>
        <fullName evidence="2">Uncharacterized protein</fullName>
    </submittedName>
</protein>
<evidence type="ECO:0000256" key="1">
    <source>
        <dbReference type="SAM" id="Phobius"/>
    </source>
</evidence>
<evidence type="ECO:0000313" key="2">
    <source>
        <dbReference type="EMBL" id="ASJ76424.1"/>
    </source>
</evidence>
<sequence>MDQASNTLTKPDNMPGALSRLITHPTRARAFGIHLVLSLLFFSTLVAMMLLYWFPGELFFVDGGWQGLKLVAMVDLILGPALTLILFKPGKPGLMMDMFMVAAIQIAALGYGFHTTHQQRTVAIVYAENGFNTLSAKDNQDANQQLLELEQQPQPLPPTAMLKVPLLLTPTPSLEDGGYGKVLEDMFNGYPSPQERSDQYVSVVENHAAMRAGALGIEQLAEKGVLEVVERALQKHSLKPENVEFYKFQARYASGIVLFDPQSMQIVDFIAHQKPDLLAAK</sequence>